<dbReference type="GeneID" id="36526398"/>
<evidence type="ECO:0000256" key="1">
    <source>
        <dbReference type="ARBA" id="ARBA00004123"/>
    </source>
</evidence>
<dbReference type="STRING" id="41067.A0A2I2F6L2"/>
<dbReference type="AlphaFoldDB" id="A0A2I2F6L2"/>
<keyword evidence="6" id="KW-0539">Nucleus</keyword>
<dbReference type="EMBL" id="KZ559153">
    <property type="protein sequence ID" value="PLB36284.1"/>
    <property type="molecule type" value="Genomic_DNA"/>
</dbReference>
<dbReference type="Gene3D" id="3.40.50.300">
    <property type="entry name" value="P-loop containing nucleotide triphosphate hydrolases"/>
    <property type="match status" value="1"/>
</dbReference>
<dbReference type="GO" id="GO:0005524">
    <property type="term" value="F:ATP binding"/>
    <property type="evidence" value="ECO:0007669"/>
    <property type="project" value="UniProtKB-KW"/>
</dbReference>
<evidence type="ECO:0000256" key="6">
    <source>
        <dbReference type="ARBA" id="ARBA00023242"/>
    </source>
</evidence>
<dbReference type="GO" id="GO:0000707">
    <property type="term" value="P:meiotic DNA recombinase assembly"/>
    <property type="evidence" value="ECO:0007669"/>
    <property type="project" value="TreeGrafter"/>
</dbReference>
<dbReference type="GO" id="GO:0000400">
    <property type="term" value="F:four-way junction DNA binding"/>
    <property type="evidence" value="ECO:0007669"/>
    <property type="project" value="TreeGrafter"/>
</dbReference>
<feature type="domain" description="RecA family profile 1" evidence="8">
    <location>
        <begin position="32"/>
        <end position="239"/>
    </location>
</feature>
<name>A0A2I2F6L2_ASPCN</name>
<dbReference type="InterPro" id="IPR027417">
    <property type="entry name" value="P-loop_NTPase"/>
</dbReference>
<gene>
    <name evidence="9" type="ORF">BDW47DRAFT_52626</name>
</gene>
<feature type="region of interest" description="Disordered" evidence="7">
    <location>
        <begin position="324"/>
        <end position="375"/>
    </location>
</feature>
<dbReference type="GO" id="GO:0007131">
    <property type="term" value="P:reciprocal meiotic recombination"/>
    <property type="evidence" value="ECO:0007669"/>
    <property type="project" value="TreeGrafter"/>
</dbReference>
<dbReference type="SMART" id="SM00382">
    <property type="entry name" value="AAA"/>
    <property type="match status" value="1"/>
</dbReference>
<dbReference type="RefSeq" id="XP_024670296.1">
    <property type="nucleotide sequence ID" value="XM_024819238.1"/>
</dbReference>
<dbReference type="GO" id="GO:0033063">
    <property type="term" value="C:Rad51B-Rad51C-Rad51D-XRCC2 complex"/>
    <property type="evidence" value="ECO:0007669"/>
    <property type="project" value="TreeGrafter"/>
</dbReference>
<dbReference type="PROSITE" id="PS50162">
    <property type="entry name" value="RECA_2"/>
    <property type="match status" value="1"/>
</dbReference>
<feature type="compositionally biased region" description="Polar residues" evidence="7">
    <location>
        <begin position="330"/>
        <end position="340"/>
    </location>
</feature>
<keyword evidence="10" id="KW-1185">Reference proteome</keyword>
<keyword evidence="3" id="KW-0227">DNA damage</keyword>
<evidence type="ECO:0000313" key="9">
    <source>
        <dbReference type="EMBL" id="PLB36284.1"/>
    </source>
</evidence>
<evidence type="ECO:0000259" key="8">
    <source>
        <dbReference type="PROSITE" id="PS50162"/>
    </source>
</evidence>
<keyword evidence="4" id="KW-0067">ATP-binding</keyword>
<keyword evidence="9" id="KW-0378">Hydrolase</keyword>
<dbReference type="OrthoDB" id="5957327at2759"/>
<dbReference type="GO" id="GO:0008821">
    <property type="term" value="F:crossover junction DNA endonuclease activity"/>
    <property type="evidence" value="ECO:0007669"/>
    <property type="project" value="TreeGrafter"/>
</dbReference>
<proteinExistence type="predicted"/>
<keyword evidence="2" id="KW-0547">Nucleotide-binding</keyword>
<dbReference type="InterPro" id="IPR052093">
    <property type="entry name" value="HR_Repair_Mediator"/>
</dbReference>
<organism evidence="9 10">
    <name type="scientific">Aspergillus candidus</name>
    <dbReference type="NCBI Taxonomy" id="41067"/>
    <lineage>
        <taxon>Eukaryota</taxon>
        <taxon>Fungi</taxon>
        <taxon>Dikarya</taxon>
        <taxon>Ascomycota</taxon>
        <taxon>Pezizomycotina</taxon>
        <taxon>Eurotiomycetes</taxon>
        <taxon>Eurotiomycetidae</taxon>
        <taxon>Eurotiales</taxon>
        <taxon>Aspergillaceae</taxon>
        <taxon>Aspergillus</taxon>
        <taxon>Aspergillus subgen. Circumdati</taxon>
    </lineage>
</organism>
<dbReference type="Proteomes" id="UP000234585">
    <property type="component" value="Unassembled WGS sequence"/>
</dbReference>
<evidence type="ECO:0000256" key="7">
    <source>
        <dbReference type="SAM" id="MobiDB-lite"/>
    </source>
</evidence>
<evidence type="ECO:0000256" key="2">
    <source>
        <dbReference type="ARBA" id="ARBA00022741"/>
    </source>
</evidence>
<dbReference type="CDD" id="cd01393">
    <property type="entry name" value="RecA-like"/>
    <property type="match status" value="1"/>
</dbReference>
<evidence type="ECO:0000313" key="10">
    <source>
        <dbReference type="Proteomes" id="UP000234585"/>
    </source>
</evidence>
<reference evidence="9 10" key="1">
    <citation type="submission" date="2017-12" db="EMBL/GenBank/DDBJ databases">
        <authorList>
            <consortium name="DOE Joint Genome Institute"/>
            <person name="Haridas S."/>
            <person name="Kjaerbolling I."/>
            <person name="Vesth T.C."/>
            <person name="Frisvad J.C."/>
            <person name="Nybo J.L."/>
            <person name="Theobald S."/>
            <person name="Kuo A."/>
            <person name="Bowyer P."/>
            <person name="Matsuda Y."/>
            <person name="Mondo S."/>
            <person name="Lyhne E.K."/>
            <person name="Kogle M.E."/>
            <person name="Clum A."/>
            <person name="Lipzen A."/>
            <person name="Salamov A."/>
            <person name="Ngan C.Y."/>
            <person name="Daum C."/>
            <person name="Chiniquy J."/>
            <person name="Barry K."/>
            <person name="LaButti K."/>
            <person name="Simmons B.A."/>
            <person name="Magnuson J.K."/>
            <person name="Mortensen U.H."/>
            <person name="Larsen T.O."/>
            <person name="Grigoriev I.V."/>
            <person name="Baker S.E."/>
            <person name="Andersen M.R."/>
            <person name="Nordberg H.P."/>
            <person name="Cantor M.N."/>
            <person name="Hua S.X."/>
        </authorList>
    </citation>
    <scope>NUCLEOTIDE SEQUENCE [LARGE SCALE GENOMIC DNA]</scope>
    <source>
        <strain evidence="9 10">CBS 102.13</strain>
    </source>
</reference>
<dbReference type="GO" id="GO:0033065">
    <property type="term" value="C:Rad51C-XRCC3 complex"/>
    <property type="evidence" value="ECO:0007669"/>
    <property type="project" value="TreeGrafter"/>
</dbReference>
<sequence>MNGQDYLGLPSQETRVFSFPASQSLHASGASAAAKISTGLAQLNKALTPPCPEPVPGCTASNSAKGLPSGHVAEIFGPPGVGKTSLALSVASNVLRDGEKVVWIDAGSPLPRIRLREMLSGAKEGPPSKSPEELMHNFVYFRARSLPHLLALLNHPPVGFPPKDTKLLVIDAVSEPFPAYFPNPTELRTRLAEAKVTDNAQIQWLMNRKWNVTSELANHLVKLATTHRLVALVVDQTHTRIKGQPRPMLCPVLAGGTWENSVYTRIVVYRDFPAGDGEDVAGRVRFAEVMKRGGKALSVRVEENIVPFVVETDGLREVEQNAPSHEAVQVQESAGAFSTSQRKRKVDEVADSQDEDSDEEFGWAEGDDPGLLGKD</sequence>
<comment type="subcellular location">
    <subcellularLocation>
        <location evidence="1">Nucleus</location>
    </subcellularLocation>
</comment>
<dbReference type="InterPro" id="IPR020588">
    <property type="entry name" value="RecA_ATP-bd"/>
</dbReference>
<dbReference type="SUPFAM" id="SSF52540">
    <property type="entry name" value="P-loop containing nucleoside triphosphate hydrolases"/>
    <property type="match status" value="1"/>
</dbReference>
<accession>A0A2I2F6L2</accession>
<evidence type="ECO:0000256" key="4">
    <source>
        <dbReference type="ARBA" id="ARBA00022840"/>
    </source>
</evidence>
<protein>
    <submittedName>
        <fullName evidence="9">P-loop containing nucleoside triphosphate hydrolase protein</fullName>
    </submittedName>
</protein>
<feature type="compositionally biased region" description="Acidic residues" evidence="7">
    <location>
        <begin position="349"/>
        <end position="368"/>
    </location>
</feature>
<dbReference type="InterPro" id="IPR003593">
    <property type="entry name" value="AAA+_ATPase"/>
</dbReference>
<dbReference type="GO" id="GO:0140664">
    <property type="term" value="F:ATP-dependent DNA damage sensor activity"/>
    <property type="evidence" value="ECO:0007669"/>
    <property type="project" value="InterPro"/>
</dbReference>
<keyword evidence="5" id="KW-0234">DNA repair</keyword>
<evidence type="ECO:0000256" key="5">
    <source>
        <dbReference type="ARBA" id="ARBA00023204"/>
    </source>
</evidence>
<dbReference type="PANTHER" id="PTHR46239">
    <property type="entry name" value="DNA REPAIR PROTEIN RAD51 HOMOLOG 3 RAD51C"/>
    <property type="match status" value="1"/>
</dbReference>
<dbReference type="GO" id="GO:0005657">
    <property type="term" value="C:replication fork"/>
    <property type="evidence" value="ECO:0007669"/>
    <property type="project" value="TreeGrafter"/>
</dbReference>
<dbReference type="PANTHER" id="PTHR46239:SF1">
    <property type="entry name" value="DNA REPAIR PROTEIN RAD51 HOMOLOG 3"/>
    <property type="match status" value="1"/>
</dbReference>
<evidence type="ECO:0000256" key="3">
    <source>
        <dbReference type="ARBA" id="ARBA00022763"/>
    </source>
</evidence>